<dbReference type="Pfam" id="PF13360">
    <property type="entry name" value="PQQ_2"/>
    <property type="match status" value="1"/>
</dbReference>
<feature type="region of interest" description="Disordered" evidence="1">
    <location>
        <begin position="1"/>
        <end position="195"/>
    </location>
</feature>
<dbReference type="AlphaFoldDB" id="A0A6G2BAW2"/>
<feature type="region of interest" description="Disordered" evidence="1">
    <location>
        <begin position="236"/>
        <end position="272"/>
    </location>
</feature>
<feature type="compositionally biased region" description="Low complexity" evidence="1">
    <location>
        <begin position="126"/>
        <end position="143"/>
    </location>
</feature>
<reference evidence="4 5" key="1">
    <citation type="submission" date="2019-11" db="EMBL/GenBank/DDBJ databases">
        <authorList>
            <person name="Yuan L."/>
        </authorList>
    </citation>
    <scope>NUCLEOTIDE SEQUENCE [LARGE SCALE GENOMIC DNA]</scope>
    <source>
        <strain evidence="4 5">TRM43335</strain>
    </source>
</reference>
<feature type="domain" description="Pyrrolo-quinoline quinone repeat" evidence="3">
    <location>
        <begin position="304"/>
        <end position="422"/>
    </location>
</feature>
<dbReference type="InterPro" id="IPR011047">
    <property type="entry name" value="Quinoprotein_ADH-like_sf"/>
</dbReference>
<feature type="transmembrane region" description="Helical" evidence="2">
    <location>
        <begin position="213"/>
        <end position="235"/>
    </location>
</feature>
<dbReference type="Proteomes" id="UP000473014">
    <property type="component" value="Unassembled WGS sequence"/>
</dbReference>
<feature type="compositionally biased region" description="Basic and acidic residues" evidence="1">
    <location>
        <begin position="240"/>
        <end position="250"/>
    </location>
</feature>
<evidence type="ECO:0000256" key="2">
    <source>
        <dbReference type="SAM" id="Phobius"/>
    </source>
</evidence>
<organism evidence="4 5">
    <name type="scientific">Streptomyces taklimakanensis</name>
    <dbReference type="NCBI Taxonomy" id="2569853"/>
    <lineage>
        <taxon>Bacteria</taxon>
        <taxon>Bacillati</taxon>
        <taxon>Actinomycetota</taxon>
        <taxon>Actinomycetes</taxon>
        <taxon>Kitasatosporales</taxon>
        <taxon>Streptomycetaceae</taxon>
        <taxon>Streptomyces</taxon>
    </lineage>
</organism>
<sequence>MRKTTMSQPPPPPNQPSPDGFGAPQEPPASAGAEQQDGPEQAERPERSDGTERSEGAERPSLSKSSQPPSDESPQGPPRTPTQVAPQVAPSDQPPSGGFGAPQEPTTPYGQPPQPPGQPGSPGQPPSYGYPQQPGGAPAYGHPGQPGQGPYGQPQGYGQQPPYGQPQGYGQQPPYGQPQAYGQQPPYGYGQYGQYPTQPMTAGNGGGGNRNKVMIVVAAVVAVLLVAGGGVWFLAGQGGEDERAKGDKSTGEGTTDGGTGAEGEKKGAEGGTEVIDAEVAWEVEPPEVDKDDILTDVPGTWFVGDNLVKTTTTSTTAYDMETGEEAWSIEMPRPKSCAAAYETSGDKTVVQYGRRCEFIMGIDLAKGEELWKKELPSKRESASEFSYTEMAVSGNMAAAAWIGNAVGYDLTTGKELWQQEQGSECKDRGYSGGAQLIAKIECGFGGAQKVQGVGQGGKKAWEWSVPKGIDVRKVFSTDPVVLGVNAGGESSIDITDLMILSKDGELQRKISISKERHDLGCRGISLGNCPGTVVDGDTLYLTSQPHQGDAEYGRTNEVIAFDLTNGKPKWLGEPTDGGQIVPVAVEDGTLIAYELPDYRNPGQVVALDPKTGEASPRMEMPDDAVKKEYDMATGTDVAPYWKDGRLFLVNHKFYARAGLSNMAIVAYH</sequence>
<evidence type="ECO:0000256" key="1">
    <source>
        <dbReference type="SAM" id="MobiDB-lite"/>
    </source>
</evidence>
<dbReference type="Gene3D" id="2.40.10.480">
    <property type="match status" value="1"/>
</dbReference>
<dbReference type="SUPFAM" id="SSF50998">
    <property type="entry name" value="Quinoprotein alcohol dehydrogenase-like"/>
    <property type="match status" value="1"/>
</dbReference>
<keyword evidence="2" id="KW-1133">Transmembrane helix</keyword>
<keyword evidence="2" id="KW-0812">Transmembrane</keyword>
<evidence type="ECO:0000313" key="5">
    <source>
        <dbReference type="Proteomes" id="UP000473014"/>
    </source>
</evidence>
<protein>
    <submittedName>
        <fullName evidence="4">PQQ-binding-like beta-propeller repeat protein</fullName>
    </submittedName>
</protein>
<dbReference type="OrthoDB" id="3679173at2"/>
<dbReference type="PANTHER" id="PTHR34512">
    <property type="entry name" value="CELL SURFACE PROTEIN"/>
    <property type="match status" value="1"/>
</dbReference>
<keyword evidence="5" id="KW-1185">Reference proteome</keyword>
<dbReference type="EMBL" id="WIXO01000001">
    <property type="protein sequence ID" value="MTE19411.1"/>
    <property type="molecule type" value="Genomic_DNA"/>
</dbReference>
<dbReference type="InterPro" id="IPR015943">
    <property type="entry name" value="WD40/YVTN_repeat-like_dom_sf"/>
</dbReference>
<feature type="compositionally biased region" description="Polar residues" evidence="1">
    <location>
        <begin position="62"/>
        <end position="73"/>
    </location>
</feature>
<feature type="compositionally biased region" description="Pro residues" evidence="1">
    <location>
        <begin position="110"/>
        <end position="125"/>
    </location>
</feature>
<evidence type="ECO:0000313" key="4">
    <source>
        <dbReference type="EMBL" id="MTE19411.1"/>
    </source>
</evidence>
<dbReference type="Gene3D" id="2.130.10.10">
    <property type="entry name" value="YVTN repeat-like/Quinoprotein amine dehydrogenase"/>
    <property type="match status" value="1"/>
</dbReference>
<comment type="caution">
    <text evidence="4">The sequence shown here is derived from an EMBL/GenBank/DDBJ whole genome shotgun (WGS) entry which is preliminary data.</text>
</comment>
<gene>
    <name evidence="4" type="ORF">F0L17_09780</name>
</gene>
<dbReference type="PANTHER" id="PTHR34512:SF30">
    <property type="entry name" value="OUTER MEMBRANE PROTEIN ASSEMBLY FACTOR BAMB"/>
    <property type="match status" value="1"/>
</dbReference>
<dbReference type="InterPro" id="IPR002372">
    <property type="entry name" value="PQQ_rpt_dom"/>
</dbReference>
<proteinExistence type="predicted"/>
<feature type="compositionally biased region" description="Basic and acidic residues" evidence="1">
    <location>
        <begin position="41"/>
        <end position="58"/>
    </location>
</feature>
<accession>A0A6G2BAW2</accession>
<name>A0A6G2BAW2_9ACTN</name>
<keyword evidence="2" id="KW-0472">Membrane</keyword>
<evidence type="ECO:0000259" key="3">
    <source>
        <dbReference type="Pfam" id="PF13360"/>
    </source>
</evidence>
<feature type="compositionally biased region" description="Low complexity" evidence="1">
    <location>
        <begin position="151"/>
        <end position="195"/>
    </location>
</feature>